<dbReference type="GO" id="GO:0009279">
    <property type="term" value="C:cell outer membrane"/>
    <property type="evidence" value="ECO:0007669"/>
    <property type="project" value="UniProtKB-SubCell"/>
</dbReference>
<keyword evidence="1" id="KW-0998">Cell outer membrane</keyword>
<keyword evidence="1" id="KW-1134">Transmembrane beta strand</keyword>
<name>A0A642C3U6_BACOV</name>
<dbReference type="FunFam" id="2.60.40.1120:FF:000003">
    <property type="entry name" value="Outer membrane protein Omp121"/>
    <property type="match status" value="1"/>
</dbReference>
<dbReference type="SUPFAM" id="SSF49464">
    <property type="entry name" value="Carboxypeptidase regulatory domain-like"/>
    <property type="match status" value="1"/>
</dbReference>
<dbReference type="Gene3D" id="2.60.40.1120">
    <property type="entry name" value="Carboxypeptidase-like, regulatory domain"/>
    <property type="match status" value="1"/>
</dbReference>
<dbReference type="AlphaFoldDB" id="A0A642C3U6"/>
<comment type="caution">
    <text evidence="4">The sequence shown here is derived from an EMBL/GenBank/DDBJ whole genome shotgun (WGS) entry which is preliminary data.</text>
</comment>
<accession>A0A642C3U6</accession>
<comment type="similarity">
    <text evidence="1">Belongs to the TonB-dependent receptor family.</text>
</comment>
<dbReference type="InterPro" id="IPR012910">
    <property type="entry name" value="Plug_dom"/>
</dbReference>
<dbReference type="Gene3D" id="2.170.130.10">
    <property type="entry name" value="TonB-dependent receptor, plug domain"/>
    <property type="match status" value="1"/>
</dbReference>
<evidence type="ECO:0000256" key="2">
    <source>
        <dbReference type="SAM" id="SignalP"/>
    </source>
</evidence>
<keyword evidence="2" id="KW-0732">Signal</keyword>
<feature type="signal peptide" evidence="2">
    <location>
        <begin position="1"/>
        <end position="20"/>
    </location>
</feature>
<dbReference type="Pfam" id="PF13715">
    <property type="entry name" value="CarbopepD_reg_2"/>
    <property type="match status" value="1"/>
</dbReference>
<dbReference type="InterPro" id="IPR037066">
    <property type="entry name" value="Plug_dom_sf"/>
</dbReference>
<protein>
    <submittedName>
        <fullName evidence="4">TonB-dependent receptor plug domain-containing protein</fullName>
    </submittedName>
</protein>
<feature type="non-terminal residue" evidence="4">
    <location>
        <position position="202"/>
    </location>
</feature>
<feature type="domain" description="TonB-dependent receptor plug" evidence="3">
    <location>
        <begin position="122"/>
        <end position="194"/>
    </location>
</feature>
<keyword evidence="4" id="KW-0675">Receptor</keyword>
<reference evidence="4 5" key="1">
    <citation type="journal article" date="2019" name="Nat. Med.">
        <title>A library of human gut bacterial isolates paired with longitudinal multiomics data enables mechanistic microbiome research.</title>
        <authorList>
            <person name="Poyet M."/>
            <person name="Groussin M."/>
            <person name="Gibbons S.M."/>
            <person name="Avila-Pacheco J."/>
            <person name="Jiang X."/>
            <person name="Kearney S.M."/>
            <person name="Perrotta A.R."/>
            <person name="Berdy B."/>
            <person name="Zhao S."/>
            <person name="Lieberman T.D."/>
            <person name="Swanson P.K."/>
            <person name="Smith M."/>
            <person name="Roesemann S."/>
            <person name="Alexander J.E."/>
            <person name="Rich S.A."/>
            <person name="Livny J."/>
            <person name="Vlamakis H."/>
            <person name="Clish C."/>
            <person name="Bullock K."/>
            <person name="Deik A."/>
            <person name="Scott J."/>
            <person name="Pierce K.A."/>
            <person name="Xavier R.J."/>
            <person name="Alm E.J."/>
        </authorList>
    </citation>
    <scope>NUCLEOTIDE SEQUENCE [LARGE SCALE GENOMIC DNA]</scope>
    <source>
        <strain evidence="4 5">BIOML-A14</strain>
    </source>
</reference>
<dbReference type="InterPro" id="IPR008969">
    <property type="entry name" value="CarboxyPept-like_regulatory"/>
</dbReference>
<dbReference type="Pfam" id="PF07715">
    <property type="entry name" value="Plug"/>
    <property type="match status" value="1"/>
</dbReference>
<comment type="subcellular location">
    <subcellularLocation>
        <location evidence="1">Cell outer membrane</location>
        <topology evidence="1">Multi-pass membrane protein</topology>
    </subcellularLocation>
</comment>
<proteinExistence type="inferred from homology"/>
<sequence length="202" mass="21987">MKKYILSLFFLISCVLNTYAHTEKQQQEKIEISGIVLDQNKEPLVGVNVSVKDIPGLGAITDINGKFKIKVEPYQWLVFTFIGFDKQELLVKEQKSINVIMQEAKATAIDEIVITGTGAQKKITMTGAATTVDVNTLRTSTSSITNALAGNVAGIMARQTSGQPGNNISEFWIRGISTFGAGSGALVLIDGFERDMNEINIE</sequence>
<gene>
    <name evidence="4" type="ORF">F3B98_33140</name>
</gene>
<evidence type="ECO:0000259" key="3">
    <source>
        <dbReference type="Pfam" id="PF07715"/>
    </source>
</evidence>
<dbReference type="PROSITE" id="PS52016">
    <property type="entry name" value="TONB_DEPENDENT_REC_3"/>
    <property type="match status" value="1"/>
</dbReference>
<evidence type="ECO:0000256" key="1">
    <source>
        <dbReference type="PROSITE-ProRule" id="PRU01360"/>
    </source>
</evidence>
<dbReference type="Proteomes" id="UP000435985">
    <property type="component" value="Unassembled WGS sequence"/>
</dbReference>
<dbReference type="EMBL" id="VWFO01000734">
    <property type="protein sequence ID" value="KAA4645074.1"/>
    <property type="molecule type" value="Genomic_DNA"/>
</dbReference>
<evidence type="ECO:0000313" key="4">
    <source>
        <dbReference type="EMBL" id="KAA4645074.1"/>
    </source>
</evidence>
<keyword evidence="1" id="KW-0472">Membrane</keyword>
<feature type="chain" id="PRO_5024879021" evidence="2">
    <location>
        <begin position="21"/>
        <end position="202"/>
    </location>
</feature>
<organism evidence="4 5">
    <name type="scientific">Bacteroides ovatus</name>
    <dbReference type="NCBI Taxonomy" id="28116"/>
    <lineage>
        <taxon>Bacteria</taxon>
        <taxon>Pseudomonadati</taxon>
        <taxon>Bacteroidota</taxon>
        <taxon>Bacteroidia</taxon>
        <taxon>Bacteroidales</taxon>
        <taxon>Bacteroidaceae</taxon>
        <taxon>Bacteroides</taxon>
    </lineage>
</organism>
<dbReference type="InterPro" id="IPR039426">
    <property type="entry name" value="TonB-dep_rcpt-like"/>
</dbReference>
<evidence type="ECO:0000313" key="5">
    <source>
        <dbReference type="Proteomes" id="UP000435985"/>
    </source>
</evidence>
<dbReference type="SUPFAM" id="SSF56935">
    <property type="entry name" value="Porins"/>
    <property type="match status" value="1"/>
</dbReference>
<keyword evidence="1" id="KW-0813">Transport</keyword>
<keyword evidence="1" id="KW-0812">Transmembrane</keyword>